<evidence type="ECO:0000313" key="6">
    <source>
        <dbReference type="EMBL" id="KAG7391125.1"/>
    </source>
</evidence>
<sequence length="441" mass="47607">MVAVLTDTMILRAPWGMLKRVWAGPARRRLIVRLLFGGATGVLTAAVLHETFKGMCSSPWEAVRLVARLVAVVGSTIVGFVARGCRPQFKNWTLRFEILRAVIRECTRGPRGERMVIDAKHARVIRSQSAALGTVLGWFACRQHGRRLEPVQANGLEHVWLRSAAPRTPATKQFVVLYVHGGGFAVMSPRLYIAFGATLAVAIEKELRQCLGPNDAVQVDVFLGNYRKAPEHCFPTPPEDTVAAYKHLLHTEGIPPEQIILAGDSAGGGLVMSTLLRMRDASREHLPLAAILICPAVDLSEIETQGDAEASSAHCLLSPEMIAAGRRGYHATASDPTTWADASSVHCDLRGLPPVFVQAASLDYIYQHSIRLAQKAAADGVTNWELDVHEHLPHVFSIFPSYVLPYAQAGVQKAAAFAAKQFAKAPGGADAPTSGLTATAA</sequence>
<dbReference type="Proteomes" id="UP000694044">
    <property type="component" value="Unassembled WGS sequence"/>
</dbReference>
<dbReference type="InterPro" id="IPR013094">
    <property type="entry name" value="AB_hydrolase_3"/>
</dbReference>
<dbReference type="InterPro" id="IPR033140">
    <property type="entry name" value="Lipase_GDXG_put_SER_AS"/>
</dbReference>
<comment type="caution">
    <text evidence="6">The sequence shown here is derived from an EMBL/GenBank/DDBJ whole genome shotgun (WGS) entry which is preliminary data.</text>
</comment>
<keyword evidence="4" id="KW-1133">Transmembrane helix</keyword>
<reference evidence="6" key="1">
    <citation type="submission" date="2021-02" db="EMBL/GenBank/DDBJ databases">
        <authorList>
            <person name="Palmer J.M."/>
        </authorList>
    </citation>
    <scope>NUCLEOTIDE SEQUENCE</scope>
    <source>
        <strain evidence="6">SCRP734</strain>
    </source>
</reference>
<dbReference type="OrthoDB" id="408631at2759"/>
<feature type="transmembrane region" description="Helical" evidence="4">
    <location>
        <begin position="30"/>
        <end position="49"/>
    </location>
</feature>
<name>A0A8T1WD34_9STRA</name>
<gene>
    <name evidence="6" type="ORF">PHYPSEUDO_005892</name>
</gene>
<evidence type="ECO:0000256" key="2">
    <source>
        <dbReference type="ARBA" id="ARBA00022801"/>
    </source>
</evidence>
<dbReference type="EMBL" id="JAGDFM010000024">
    <property type="protein sequence ID" value="KAG7391125.1"/>
    <property type="molecule type" value="Genomic_DNA"/>
</dbReference>
<evidence type="ECO:0000256" key="3">
    <source>
        <dbReference type="PROSITE-ProRule" id="PRU10038"/>
    </source>
</evidence>
<accession>A0A8T1WD34</accession>
<evidence type="ECO:0000256" key="4">
    <source>
        <dbReference type="SAM" id="Phobius"/>
    </source>
</evidence>
<protein>
    <recommendedName>
        <fullName evidence="5">Alpha/beta hydrolase fold-3 domain-containing protein</fullName>
    </recommendedName>
</protein>
<keyword evidence="7" id="KW-1185">Reference proteome</keyword>
<keyword evidence="2" id="KW-0378">Hydrolase</keyword>
<feature type="domain" description="Alpha/beta hydrolase fold-3" evidence="5">
    <location>
        <begin position="176"/>
        <end position="396"/>
    </location>
</feature>
<dbReference type="AlphaFoldDB" id="A0A8T1WD34"/>
<dbReference type="Pfam" id="PF07859">
    <property type="entry name" value="Abhydrolase_3"/>
    <property type="match status" value="1"/>
</dbReference>
<dbReference type="PANTHER" id="PTHR48081:SF8">
    <property type="entry name" value="ALPHA_BETA HYDROLASE FOLD-3 DOMAIN-CONTAINING PROTEIN-RELATED"/>
    <property type="match status" value="1"/>
</dbReference>
<evidence type="ECO:0000313" key="7">
    <source>
        <dbReference type="Proteomes" id="UP000694044"/>
    </source>
</evidence>
<organism evidence="6 7">
    <name type="scientific">Phytophthora pseudosyringae</name>
    <dbReference type="NCBI Taxonomy" id="221518"/>
    <lineage>
        <taxon>Eukaryota</taxon>
        <taxon>Sar</taxon>
        <taxon>Stramenopiles</taxon>
        <taxon>Oomycota</taxon>
        <taxon>Peronosporomycetes</taxon>
        <taxon>Peronosporales</taxon>
        <taxon>Peronosporaceae</taxon>
        <taxon>Phytophthora</taxon>
    </lineage>
</organism>
<evidence type="ECO:0000259" key="5">
    <source>
        <dbReference type="Pfam" id="PF07859"/>
    </source>
</evidence>
<proteinExistence type="inferred from homology"/>
<dbReference type="PANTHER" id="PTHR48081">
    <property type="entry name" value="AB HYDROLASE SUPERFAMILY PROTEIN C4A8.06C"/>
    <property type="match status" value="1"/>
</dbReference>
<feature type="active site" evidence="3">
    <location>
        <position position="265"/>
    </location>
</feature>
<keyword evidence="4" id="KW-0812">Transmembrane</keyword>
<feature type="transmembrane region" description="Helical" evidence="4">
    <location>
        <begin position="65"/>
        <end position="85"/>
    </location>
</feature>
<evidence type="ECO:0000256" key="1">
    <source>
        <dbReference type="ARBA" id="ARBA00010515"/>
    </source>
</evidence>
<dbReference type="InterPro" id="IPR050300">
    <property type="entry name" value="GDXG_lipolytic_enzyme"/>
</dbReference>
<comment type="similarity">
    <text evidence="1">Belongs to the 'GDXG' lipolytic enzyme family.</text>
</comment>
<dbReference type="GO" id="GO:0016787">
    <property type="term" value="F:hydrolase activity"/>
    <property type="evidence" value="ECO:0007669"/>
    <property type="project" value="UniProtKB-KW"/>
</dbReference>
<dbReference type="PROSITE" id="PS01174">
    <property type="entry name" value="LIPASE_GDXG_SER"/>
    <property type="match status" value="1"/>
</dbReference>
<keyword evidence="4" id="KW-0472">Membrane</keyword>